<sequence length="66" mass="8115">MPLMRKKIFYDMQLFFLLTLSTKDLSLCHEARIYKSYKIFRQILYENIRYTQQILFFLAVIDVDAR</sequence>
<organism evidence="1 2">
    <name type="scientific">Bacteroides fragilis str. 3976T8</name>
    <dbReference type="NCBI Taxonomy" id="1339314"/>
    <lineage>
        <taxon>Bacteria</taxon>
        <taxon>Pseudomonadati</taxon>
        <taxon>Bacteroidota</taxon>
        <taxon>Bacteroidia</taxon>
        <taxon>Bacteroidales</taxon>
        <taxon>Bacteroidaceae</taxon>
        <taxon>Bacteroides</taxon>
    </lineage>
</organism>
<proteinExistence type="predicted"/>
<dbReference type="EMBL" id="JGDS01000050">
    <property type="protein sequence ID" value="EXZ73447.1"/>
    <property type="molecule type" value="Genomic_DNA"/>
</dbReference>
<evidence type="ECO:0000313" key="1">
    <source>
        <dbReference type="EMBL" id="EXZ73447.1"/>
    </source>
</evidence>
<comment type="caution">
    <text evidence="1">The sequence shown here is derived from an EMBL/GenBank/DDBJ whole genome shotgun (WGS) entry which is preliminary data.</text>
</comment>
<reference evidence="1 2" key="1">
    <citation type="submission" date="2014-02" db="EMBL/GenBank/DDBJ databases">
        <authorList>
            <person name="Sears C."/>
            <person name="Carroll K."/>
            <person name="Sack B.R."/>
            <person name="Qadri F."/>
            <person name="Myers L.L."/>
            <person name="Chung G.-T."/>
            <person name="Escheverria P."/>
            <person name="Fraser C.M."/>
            <person name="Sadzewicz L."/>
            <person name="Shefchek K.A."/>
            <person name="Tallon L."/>
            <person name="Das S.P."/>
            <person name="Daugherty S."/>
            <person name="Mongodin E.F."/>
        </authorList>
    </citation>
    <scope>NUCLEOTIDE SEQUENCE [LARGE SCALE GENOMIC DNA]</scope>
    <source>
        <strain evidence="1 2">3976T8</strain>
    </source>
</reference>
<evidence type="ECO:0000313" key="2">
    <source>
        <dbReference type="Proteomes" id="UP000020938"/>
    </source>
</evidence>
<protein>
    <submittedName>
        <fullName evidence="1">Uncharacterized protein</fullName>
    </submittedName>
</protein>
<name>A0A016BXK5_BACFG</name>
<accession>A0A016BXK5</accession>
<dbReference type="Proteomes" id="UP000020938">
    <property type="component" value="Unassembled WGS sequence"/>
</dbReference>
<gene>
    <name evidence="1" type="ORF">M123_2029</name>
</gene>
<dbReference type="AlphaFoldDB" id="A0A016BXK5"/>